<feature type="domain" description="EF-hand" evidence="2">
    <location>
        <begin position="53"/>
        <end position="88"/>
    </location>
</feature>
<protein>
    <recommendedName>
        <fullName evidence="2">EF-hand domain-containing protein</fullName>
    </recommendedName>
</protein>
<reference evidence="3" key="1">
    <citation type="submission" date="2023-01" db="EMBL/GenBank/DDBJ databases">
        <title>Xenophilus mangrovi sp. nov., isolated from soil of Mangrove nature reserve.</title>
        <authorList>
            <person name="Xu S."/>
            <person name="Liu Z."/>
            <person name="Xu Y."/>
        </authorList>
    </citation>
    <scope>NUCLEOTIDE SEQUENCE</scope>
    <source>
        <strain evidence="3">YW8</strain>
    </source>
</reference>
<dbReference type="AlphaFoldDB" id="A0AAE3N816"/>
<dbReference type="EMBL" id="JAQIPB010000002">
    <property type="protein sequence ID" value="MDA7416278.1"/>
    <property type="molecule type" value="Genomic_DNA"/>
</dbReference>
<keyword evidence="1" id="KW-0812">Transmembrane</keyword>
<dbReference type="RefSeq" id="WP_271427504.1">
    <property type="nucleotide sequence ID" value="NZ_JAQIPB010000002.1"/>
</dbReference>
<proteinExistence type="predicted"/>
<evidence type="ECO:0000313" key="4">
    <source>
        <dbReference type="Proteomes" id="UP001212602"/>
    </source>
</evidence>
<name>A0AAE3N816_9BURK</name>
<dbReference type="GO" id="GO:0005509">
    <property type="term" value="F:calcium ion binding"/>
    <property type="evidence" value="ECO:0007669"/>
    <property type="project" value="InterPro"/>
</dbReference>
<keyword evidence="1" id="KW-0472">Membrane</keyword>
<sequence length="734" mass="78969">MPTKEEAGARGAHAWQFVRAGGVDQVVFRTGEDIARLGELDRKLWVALACPTQGLEFDTRTLELIDTNKDGRIRPPELIEACEWACRELRDPDVLLAAQDTLAVRDLPEGSVLAVEARRILALVGKHEDDALTLQDVTGRSELLAAMRFNGDGVVTVKTAEGDEALQALIRRIIDTHGSINDRNGEPGIARAQADAFLADAKALRDWQARAVADGAAMPLGERTLAAAQALDAVYHKVEDFFARCRVAAYDIQAVQALNPSPDAYEALAGQTLDAQALADLPLAAITPGRMLPLTGHVNPAWSDALARLREAAVQPLVGEAADSLSEAQWQQLKSQLAACREWLRSRPATRLGTPEPEALDAWLAALPALIQLIDEDKGVEEHNLRLVDLERLLRYKRDLLKLLHNFVSFKSFYRREGAIFQAGTLYLDGRSCDLTVRVEDAKKHAMLAGLAKTCLAYCDCTREGKKMGIVAAFTAGDVDFLFVGRNGVFYDREGRDWDASITKLIENPTSVAQAFFSPYKKFVRMLEEQVAKRAAASEATAQGSLSSMATTLTTADKAAAAAKPGVVPKPGARVDVGTVAAIGVALGSISAVLVGIFGKFVDLGAWIPIAVLGIVIAISGPSMLIAWLKLRQRSLGPILDASGWAINGRMKVNVRLGASLSQTAHVPASARRLTRDPYAERRGWTGLAATAAAVAAVAALAWRMGWLDERLPPGLQQTPATVSGAAHPATHRA</sequence>
<evidence type="ECO:0000259" key="2">
    <source>
        <dbReference type="PROSITE" id="PS50222"/>
    </source>
</evidence>
<keyword evidence="4" id="KW-1185">Reference proteome</keyword>
<comment type="caution">
    <text evidence="3">The sequence shown here is derived from an EMBL/GenBank/DDBJ whole genome shotgun (WGS) entry which is preliminary data.</text>
</comment>
<organism evidence="3 4">
    <name type="scientific">Xenophilus arseniciresistens</name>
    <dbReference type="NCBI Taxonomy" id="1283306"/>
    <lineage>
        <taxon>Bacteria</taxon>
        <taxon>Pseudomonadati</taxon>
        <taxon>Pseudomonadota</taxon>
        <taxon>Betaproteobacteria</taxon>
        <taxon>Burkholderiales</taxon>
        <taxon>Comamonadaceae</taxon>
        <taxon>Xenophilus</taxon>
    </lineage>
</organism>
<dbReference type="PROSITE" id="PS50222">
    <property type="entry name" value="EF_HAND_2"/>
    <property type="match status" value="1"/>
</dbReference>
<evidence type="ECO:0000256" key="1">
    <source>
        <dbReference type="SAM" id="Phobius"/>
    </source>
</evidence>
<feature type="transmembrane region" description="Helical" evidence="1">
    <location>
        <begin position="577"/>
        <end position="598"/>
    </location>
</feature>
<dbReference type="InterPro" id="IPR002048">
    <property type="entry name" value="EF_hand_dom"/>
</dbReference>
<dbReference type="Proteomes" id="UP001212602">
    <property type="component" value="Unassembled WGS sequence"/>
</dbReference>
<feature type="transmembrane region" description="Helical" evidence="1">
    <location>
        <begin position="685"/>
        <end position="703"/>
    </location>
</feature>
<evidence type="ECO:0000313" key="3">
    <source>
        <dbReference type="EMBL" id="MDA7416278.1"/>
    </source>
</evidence>
<accession>A0AAE3N816</accession>
<keyword evidence="1" id="KW-1133">Transmembrane helix</keyword>
<feature type="transmembrane region" description="Helical" evidence="1">
    <location>
        <begin position="604"/>
        <end position="629"/>
    </location>
</feature>
<gene>
    <name evidence="3" type="ORF">PGB34_07865</name>
</gene>